<accession>A0ACC3MDS6</accession>
<dbReference type="Proteomes" id="UP001281147">
    <property type="component" value="Unassembled WGS sequence"/>
</dbReference>
<organism evidence="1 2">
    <name type="scientific">Vermiconidia calcicola</name>
    <dbReference type="NCBI Taxonomy" id="1690605"/>
    <lineage>
        <taxon>Eukaryota</taxon>
        <taxon>Fungi</taxon>
        <taxon>Dikarya</taxon>
        <taxon>Ascomycota</taxon>
        <taxon>Pezizomycotina</taxon>
        <taxon>Dothideomycetes</taxon>
        <taxon>Dothideomycetidae</taxon>
        <taxon>Mycosphaerellales</taxon>
        <taxon>Extremaceae</taxon>
        <taxon>Vermiconidia</taxon>
    </lineage>
</organism>
<evidence type="ECO:0000313" key="2">
    <source>
        <dbReference type="Proteomes" id="UP001281147"/>
    </source>
</evidence>
<sequence>MDQTPRLRSAFPQTPRATRRTGEYGGSPAPRRSNQPIPEIPTIKPATSQPPSDPLIPEHILDAPAQRLFVVSCVVALWTWRIWDWSALNDLDEQSLWLFMKWAAIDLVFLFGLPALRIPWLEWSSSTMTLLFFMHAFLDGMLMFRIPVPVVAGLAAVGRSIWGAYELAVNEHAVNPDVVKFNDSLILGRQIIHILPEGSAILNPEKQSFCIDGTRSDAKIPIMINSTSPISMELLRTDLETQANETIHISKSQIKTMHKEASRLISYSDKPNEPKTLYYSVRKSGLYVLSKVVDESNLEVARKRLAHTVVVPCPRAAVMSSSSNRCRGDISNIEMEVVGTPPLTLKYQKIVNHAPQKATFENILPENFLSPLAKQDQSALVVPNKVDTSWAKPQRVVVPLGESLDRPGHWVYSIDEVRDAFGNRVSYSSRNHPEQMRTSAKNQGLHQVIHVHERPTVSLKGCTPQRPLKVATGESAYLPVVYGSTGKGELSNATYHLDFAYRQSADASDTGEREGMVPQKTFKRKKAGEQPRINKPGFYTLTGISTDFCSGEVLEPASCVLQNPPEPKLNISKSEMFDKCAGRPIGLTVDMDLLGTPPFVVHYRVTNPKIYHDEYEKVNGLRGQMELTPREAGHYRYDFVAISDAVYKNQHLHGLSLEQNVKPSASARFIDGGARKVSCIDDKVSFDVALQGEGPFTIEYELIHGGRRRKYTLENRGLPGFQISTDPLTDGGDYTLALISVTDKMGCKENLKDEVRISARHQKPRVGFKNLDGRRSVSTPEGRRVQLPLRLEGDPPWTVKYFDRNGMQHSMRAQNANDRITVADEGTYELFDVHDGTCPGTVDETAKEFDVSWIPRPELRIPPTDIMERKDSTLVKADVCEGEDDVVEILFKGLAPYRAHYVQHIKPERGTMAPKSREIKASTNVAALRMDTNQAGFYEYKFHQLADENYEHSAKHFTPIGIQQRVHAKPSAAFASPGKKYSFCSVESDGEEVIPITLHGAPPFDLEVEIKHLGSEKPETVALAGIMSTSHNIRIPHSRLHLGRSAVHLRRVSDSRGCVRSLDSTTPHVQIAVHDAPTITALEAQSDFCVGDRINFALSGVPPFNVFYTFEGANRKAVAPSTTFRRLAEKPGTFVITGLQDSASACKSTTNITKHIHGMPSVRVSKGKESYVDIHEGGFTDITFDFGGVPPFEFTYTRSSNTDKHGKKPGKILDMHSERSEGDSLRLRAHEEGTYEVVSIKDRYCAYAKPGVKVDRKEAQKRLQY</sequence>
<keyword evidence="2" id="KW-1185">Reference proteome</keyword>
<name>A0ACC3MDS6_9PEZI</name>
<comment type="caution">
    <text evidence="1">The sequence shown here is derived from an EMBL/GenBank/DDBJ whole genome shotgun (WGS) entry which is preliminary data.</text>
</comment>
<dbReference type="EMBL" id="JAUTXU010000376">
    <property type="protein sequence ID" value="KAK3683023.1"/>
    <property type="molecule type" value="Genomic_DNA"/>
</dbReference>
<evidence type="ECO:0000313" key="1">
    <source>
        <dbReference type="EMBL" id="KAK3683023.1"/>
    </source>
</evidence>
<gene>
    <name evidence="1" type="ORF">LTR37_020641</name>
</gene>
<reference evidence="1" key="1">
    <citation type="submission" date="2023-07" db="EMBL/GenBank/DDBJ databases">
        <title>Black Yeasts Isolated from many extreme environments.</title>
        <authorList>
            <person name="Coleine C."/>
            <person name="Stajich J.E."/>
            <person name="Selbmann L."/>
        </authorList>
    </citation>
    <scope>NUCLEOTIDE SEQUENCE</scope>
    <source>
        <strain evidence="1">CCFEE 5714</strain>
    </source>
</reference>
<protein>
    <submittedName>
        <fullName evidence="1">Uncharacterized protein</fullName>
    </submittedName>
</protein>
<proteinExistence type="predicted"/>